<dbReference type="Proteomes" id="UP001519460">
    <property type="component" value="Unassembled WGS sequence"/>
</dbReference>
<evidence type="ECO:0000313" key="1">
    <source>
        <dbReference type="EMBL" id="KAK7477093.1"/>
    </source>
</evidence>
<dbReference type="AlphaFoldDB" id="A0ABD0JQG7"/>
<reference evidence="1 2" key="1">
    <citation type="journal article" date="2023" name="Sci. Data">
        <title>Genome assembly of the Korean intertidal mud-creeper Batillaria attramentaria.</title>
        <authorList>
            <person name="Patra A.K."/>
            <person name="Ho P.T."/>
            <person name="Jun S."/>
            <person name="Lee S.J."/>
            <person name="Kim Y."/>
            <person name="Won Y.J."/>
        </authorList>
    </citation>
    <scope>NUCLEOTIDE SEQUENCE [LARGE SCALE GENOMIC DNA]</scope>
    <source>
        <strain evidence="1">Wonlab-2016</strain>
    </source>
</reference>
<protein>
    <submittedName>
        <fullName evidence="1">Uncharacterized protein</fullName>
    </submittedName>
</protein>
<comment type="caution">
    <text evidence="1">The sequence shown here is derived from an EMBL/GenBank/DDBJ whole genome shotgun (WGS) entry which is preliminary data.</text>
</comment>
<keyword evidence="2" id="KW-1185">Reference proteome</keyword>
<organism evidence="1 2">
    <name type="scientific">Batillaria attramentaria</name>
    <dbReference type="NCBI Taxonomy" id="370345"/>
    <lineage>
        <taxon>Eukaryota</taxon>
        <taxon>Metazoa</taxon>
        <taxon>Spiralia</taxon>
        <taxon>Lophotrochozoa</taxon>
        <taxon>Mollusca</taxon>
        <taxon>Gastropoda</taxon>
        <taxon>Caenogastropoda</taxon>
        <taxon>Sorbeoconcha</taxon>
        <taxon>Cerithioidea</taxon>
        <taxon>Batillariidae</taxon>
        <taxon>Batillaria</taxon>
    </lineage>
</organism>
<sequence length="75" mass="8575">MKNATELRATALRYVNPLRSGRSIRRQQLLPGSELLSAVLFMRRAWPIQLHRLLLTSSTMLLMPVRRTTALTTVT</sequence>
<accession>A0ABD0JQG7</accession>
<evidence type="ECO:0000313" key="2">
    <source>
        <dbReference type="Proteomes" id="UP001519460"/>
    </source>
</evidence>
<proteinExistence type="predicted"/>
<gene>
    <name evidence="1" type="ORF">BaRGS_00031679</name>
</gene>
<name>A0ABD0JQG7_9CAEN</name>
<dbReference type="EMBL" id="JACVVK020000358">
    <property type="protein sequence ID" value="KAK7477093.1"/>
    <property type="molecule type" value="Genomic_DNA"/>
</dbReference>